<sequence>MNTIQPSQHVSIYFSLVQSTVSYPAATIKRPTIFSPSPPHCSFTQSTLGGSSSELGYACEESRLSVSTDAGCLSTPSLVSLALPSVPLGNTHTMVTRSKAKIFKPKALTVEAINYEPCTVEEALANLEWKLAVQAEFDALMANSTWEIDMRDLHYFLGIEVTRTATGSLHLCQRKYIRDLLDRSSLTNAESVHTPIISSSELSKDEGDHLVDPTEYQSLAAHLVALKRILRYLRGTIDHGLIFCPSERLTLVGYANANWGLDIDDHRSTVGYCVYFGDMPISWCSKKQQVVSRSTAVAEYRSLAAATSDITWLVSLLTELQIPSADSPTVWCDNSSAVAVVANPVLHYKFKHVELDLFFIREKVVEGSLIVSEVSACNQVANIFMKPLSVSLFTRFRSLV</sequence>
<comment type="caution">
    <text evidence="1">The sequence shown here is derived from an EMBL/GenBank/DDBJ whole genome shotgun (WGS) entry which is preliminary data.</text>
</comment>
<evidence type="ECO:0008006" key="3">
    <source>
        <dbReference type="Google" id="ProtNLM"/>
    </source>
</evidence>
<dbReference type="CDD" id="cd09272">
    <property type="entry name" value="RNase_HI_RT_Ty1"/>
    <property type="match status" value="1"/>
</dbReference>
<evidence type="ECO:0000313" key="2">
    <source>
        <dbReference type="Proteomes" id="UP001358586"/>
    </source>
</evidence>
<proteinExistence type="predicted"/>
<reference evidence="1 2" key="1">
    <citation type="submission" date="2023-03" db="EMBL/GenBank/DDBJ databases">
        <title>WGS of Gossypium arboreum.</title>
        <authorList>
            <person name="Yu D."/>
        </authorList>
    </citation>
    <scope>NUCLEOTIDE SEQUENCE [LARGE SCALE GENOMIC DNA]</scope>
    <source>
        <tissue evidence="1">Leaf</tissue>
    </source>
</reference>
<dbReference type="SUPFAM" id="SSF56672">
    <property type="entry name" value="DNA/RNA polymerases"/>
    <property type="match status" value="1"/>
</dbReference>
<dbReference type="Proteomes" id="UP001358586">
    <property type="component" value="Chromosome 11"/>
</dbReference>
<accession>A0ABR0N233</accession>
<dbReference type="PANTHER" id="PTHR11439:SF467">
    <property type="entry name" value="INTEGRASE CATALYTIC DOMAIN-CONTAINING PROTEIN"/>
    <property type="match status" value="1"/>
</dbReference>
<gene>
    <name evidence="1" type="ORF">PVK06_039120</name>
</gene>
<organism evidence="1 2">
    <name type="scientific">Gossypium arboreum</name>
    <name type="common">Tree cotton</name>
    <name type="synonym">Gossypium nanking</name>
    <dbReference type="NCBI Taxonomy" id="29729"/>
    <lineage>
        <taxon>Eukaryota</taxon>
        <taxon>Viridiplantae</taxon>
        <taxon>Streptophyta</taxon>
        <taxon>Embryophyta</taxon>
        <taxon>Tracheophyta</taxon>
        <taxon>Spermatophyta</taxon>
        <taxon>Magnoliopsida</taxon>
        <taxon>eudicotyledons</taxon>
        <taxon>Gunneridae</taxon>
        <taxon>Pentapetalae</taxon>
        <taxon>rosids</taxon>
        <taxon>malvids</taxon>
        <taxon>Malvales</taxon>
        <taxon>Malvaceae</taxon>
        <taxon>Malvoideae</taxon>
        <taxon>Gossypium</taxon>
    </lineage>
</organism>
<keyword evidence="2" id="KW-1185">Reference proteome</keyword>
<dbReference type="EMBL" id="JARKNE010000011">
    <property type="protein sequence ID" value="KAK5784594.1"/>
    <property type="molecule type" value="Genomic_DNA"/>
</dbReference>
<dbReference type="InterPro" id="IPR043502">
    <property type="entry name" value="DNA/RNA_pol_sf"/>
</dbReference>
<evidence type="ECO:0000313" key="1">
    <source>
        <dbReference type="EMBL" id="KAK5784594.1"/>
    </source>
</evidence>
<protein>
    <recommendedName>
        <fullName evidence="3">Reverse transcriptase Ty1/copia-type domain-containing protein</fullName>
    </recommendedName>
</protein>
<dbReference type="PANTHER" id="PTHR11439">
    <property type="entry name" value="GAG-POL-RELATED RETROTRANSPOSON"/>
    <property type="match status" value="1"/>
</dbReference>
<name>A0ABR0N233_GOSAR</name>